<keyword evidence="1" id="KW-0812">Transmembrane</keyword>
<sequence length="145" mass="15656">MPSHNCRVDSITVLLIFTSVSSQFYNIQRTSDAKLFLSRARQGFSREQTEIFTMNANLATFLLILLIAQPVLSWYPYGGYGYGGYPGMYGGYGGYPGIYVGYGGYGRYGYPRYGYGGGGLINGALRGAVAGAMLGGMMGMVGKKK</sequence>
<accession>A0A4U5LNE1</accession>
<reference evidence="2 3" key="2">
    <citation type="journal article" date="2019" name="G3 (Bethesda)">
        <title>Hybrid Assembly of the Genome of the Entomopathogenic Nematode Steinernema carpocapsae Identifies the X-Chromosome.</title>
        <authorList>
            <person name="Serra L."/>
            <person name="Macchietto M."/>
            <person name="Macias-Munoz A."/>
            <person name="McGill C.J."/>
            <person name="Rodriguez I.M."/>
            <person name="Rodriguez B."/>
            <person name="Murad R."/>
            <person name="Mortazavi A."/>
        </authorList>
    </citation>
    <scope>NUCLEOTIDE SEQUENCE [LARGE SCALE GENOMIC DNA]</scope>
    <source>
        <strain evidence="2 3">ALL</strain>
    </source>
</reference>
<reference evidence="2 3" key="1">
    <citation type="journal article" date="2015" name="Genome Biol.">
        <title>Comparative genomics of Steinernema reveals deeply conserved gene regulatory networks.</title>
        <authorList>
            <person name="Dillman A.R."/>
            <person name="Macchietto M."/>
            <person name="Porter C.F."/>
            <person name="Rogers A."/>
            <person name="Williams B."/>
            <person name="Antoshechkin I."/>
            <person name="Lee M.M."/>
            <person name="Goodwin Z."/>
            <person name="Lu X."/>
            <person name="Lewis E.E."/>
            <person name="Goodrich-Blair H."/>
            <person name="Stock S.P."/>
            <person name="Adams B.J."/>
            <person name="Sternberg P.W."/>
            <person name="Mortazavi A."/>
        </authorList>
    </citation>
    <scope>NUCLEOTIDE SEQUENCE [LARGE SCALE GENOMIC DNA]</scope>
    <source>
        <strain evidence="2 3">ALL</strain>
    </source>
</reference>
<comment type="caution">
    <text evidence="2">The sequence shown here is derived from an EMBL/GenBank/DDBJ whole genome shotgun (WGS) entry which is preliminary data.</text>
</comment>
<keyword evidence="1" id="KW-1133">Transmembrane helix</keyword>
<gene>
    <name evidence="2" type="ORF">L596_030867</name>
</gene>
<proteinExistence type="predicted"/>
<evidence type="ECO:0000256" key="1">
    <source>
        <dbReference type="SAM" id="Phobius"/>
    </source>
</evidence>
<feature type="transmembrane region" description="Helical" evidence="1">
    <location>
        <begin position="120"/>
        <end position="141"/>
    </location>
</feature>
<keyword evidence="1" id="KW-0472">Membrane</keyword>
<dbReference type="Proteomes" id="UP000298663">
    <property type="component" value="Unassembled WGS sequence"/>
</dbReference>
<evidence type="ECO:0000313" key="2">
    <source>
        <dbReference type="EMBL" id="TKR57392.1"/>
    </source>
</evidence>
<organism evidence="2 3">
    <name type="scientific">Steinernema carpocapsae</name>
    <name type="common">Entomopathogenic nematode</name>
    <dbReference type="NCBI Taxonomy" id="34508"/>
    <lineage>
        <taxon>Eukaryota</taxon>
        <taxon>Metazoa</taxon>
        <taxon>Ecdysozoa</taxon>
        <taxon>Nematoda</taxon>
        <taxon>Chromadorea</taxon>
        <taxon>Rhabditida</taxon>
        <taxon>Tylenchina</taxon>
        <taxon>Panagrolaimomorpha</taxon>
        <taxon>Strongyloidoidea</taxon>
        <taxon>Steinernematidae</taxon>
        <taxon>Steinernema</taxon>
    </lineage>
</organism>
<dbReference type="EMBL" id="AZBU02000016">
    <property type="protein sequence ID" value="TKR57392.1"/>
    <property type="molecule type" value="Genomic_DNA"/>
</dbReference>
<name>A0A4U5LNE1_STECR</name>
<evidence type="ECO:0000313" key="3">
    <source>
        <dbReference type="Proteomes" id="UP000298663"/>
    </source>
</evidence>
<protein>
    <submittedName>
        <fullName evidence="2">Uncharacterized protein</fullName>
    </submittedName>
</protein>
<dbReference type="AlphaFoldDB" id="A0A4U5LNE1"/>
<keyword evidence="3" id="KW-1185">Reference proteome</keyword>
<feature type="transmembrane region" description="Helical" evidence="1">
    <location>
        <begin position="51"/>
        <end position="72"/>
    </location>
</feature>